<evidence type="ECO:0000313" key="8">
    <source>
        <dbReference type="EMBL" id="PKA15209.1"/>
    </source>
</evidence>
<dbReference type="SUPFAM" id="SSF53383">
    <property type="entry name" value="PLP-dependent transferases"/>
    <property type="match status" value="1"/>
</dbReference>
<protein>
    <recommendedName>
        <fullName evidence="6">Aminotransferase</fullName>
        <ecNumber evidence="6">2.6.1.-</ecNumber>
    </recommendedName>
</protein>
<keyword evidence="9" id="KW-1185">Reference proteome</keyword>
<dbReference type="CDD" id="cd00609">
    <property type="entry name" value="AAT_like"/>
    <property type="match status" value="1"/>
</dbReference>
<keyword evidence="5" id="KW-0663">Pyridoxal phosphate</keyword>
<dbReference type="Gene3D" id="3.90.1150.10">
    <property type="entry name" value="Aspartate Aminotransferase, domain 1"/>
    <property type="match status" value="1"/>
</dbReference>
<sequence>MEWNARRLEVVEPSPTLAISAKAAELKKKGEDIVSFGAGEPDFETPAHIKEAAKKAIDKGMTRYTAVSGTVELRDAIITKFKRDNGLEYSRNQIIVGTGGKQVIYNFFLATLNPGDEVVIPAPYWVSYADIVRLAEGKPVIVPTSKADNFRISPAQLEKAITPKTKVVVLNSPSNPTGSAYSRKELEAIGEVILKHKVMVLSDDIYESIVFDGFQFSNLAMLSPELKELTFIANGVSKAYSMTGWRIGYGAGPLHIIQNMDTIQSQSTSNPSSISQAAAEAALIGDQTCVAEMAKAFQKRRDLIVGLLNEIPGVEVNVPQGAFYVFPYLTGVYETDGFKKLQSASSETSKSKLFCAHLLDKYKVAAVPGIAFGDDNALRLSYAMGEEDIKKGVSRISEMVKDFSR</sequence>
<dbReference type="InterPro" id="IPR004839">
    <property type="entry name" value="Aminotransferase_I/II_large"/>
</dbReference>
<proteinExistence type="inferred from homology"/>
<dbReference type="InterPro" id="IPR015422">
    <property type="entry name" value="PyrdxlP-dep_Trfase_small"/>
</dbReference>
<gene>
    <name evidence="8" type="ORF">CH363_15255</name>
</gene>
<organism evidence="8 9">
    <name type="scientific">Leptospira haakeii</name>
    <dbReference type="NCBI Taxonomy" id="2023198"/>
    <lineage>
        <taxon>Bacteria</taxon>
        <taxon>Pseudomonadati</taxon>
        <taxon>Spirochaetota</taxon>
        <taxon>Spirochaetia</taxon>
        <taxon>Leptospirales</taxon>
        <taxon>Leptospiraceae</taxon>
        <taxon>Leptospira</taxon>
    </lineage>
</organism>
<evidence type="ECO:0000256" key="4">
    <source>
        <dbReference type="ARBA" id="ARBA00022679"/>
    </source>
</evidence>
<dbReference type="EMBL" id="NPEI01000009">
    <property type="protein sequence ID" value="PKA15209.1"/>
    <property type="molecule type" value="Genomic_DNA"/>
</dbReference>
<dbReference type="Proteomes" id="UP000231857">
    <property type="component" value="Unassembled WGS sequence"/>
</dbReference>
<dbReference type="PANTHER" id="PTHR46383:SF1">
    <property type="entry name" value="ASPARTATE AMINOTRANSFERASE"/>
    <property type="match status" value="1"/>
</dbReference>
<comment type="cofactor">
    <cofactor evidence="1 6">
        <name>pyridoxal 5'-phosphate</name>
        <dbReference type="ChEBI" id="CHEBI:597326"/>
    </cofactor>
</comment>
<evidence type="ECO:0000256" key="1">
    <source>
        <dbReference type="ARBA" id="ARBA00001933"/>
    </source>
</evidence>
<evidence type="ECO:0000256" key="6">
    <source>
        <dbReference type="RuleBase" id="RU000481"/>
    </source>
</evidence>
<dbReference type="InterPro" id="IPR004838">
    <property type="entry name" value="NHTrfase_class1_PyrdxlP-BS"/>
</dbReference>
<evidence type="ECO:0000256" key="2">
    <source>
        <dbReference type="ARBA" id="ARBA00007441"/>
    </source>
</evidence>
<dbReference type="InterPro" id="IPR015421">
    <property type="entry name" value="PyrdxlP-dep_Trfase_major"/>
</dbReference>
<evidence type="ECO:0000256" key="5">
    <source>
        <dbReference type="ARBA" id="ARBA00022898"/>
    </source>
</evidence>
<feature type="domain" description="Aminotransferase class I/classII large" evidence="7">
    <location>
        <begin position="32"/>
        <end position="396"/>
    </location>
</feature>
<keyword evidence="3 6" id="KW-0032">Aminotransferase</keyword>
<dbReference type="RefSeq" id="WP_100723445.1">
    <property type="nucleotide sequence ID" value="NZ_NPEG01000003.1"/>
</dbReference>
<reference evidence="8 9" key="1">
    <citation type="submission" date="2017-07" db="EMBL/GenBank/DDBJ databases">
        <title>Leptospira spp. isolated from tropical soils.</title>
        <authorList>
            <person name="Thibeaux R."/>
            <person name="Iraola G."/>
            <person name="Ferres I."/>
            <person name="Bierque E."/>
            <person name="Girault D."/>
            <person name="Soupe-Gilbert M.-E."/>
            <person name="Picardeau M."/>
            <person name="Goarant C."/>
        </authorList>
    </citation>
    <scope>NUCLEOTIDE SEQUENCE [LARGE SCALE GENOMIC DNA]</scope>
    <source>
        <strain evidence="8 9">ATI7-C-A2</strain>
    </source>
</reference>
<dbReference type="Gene3D" id="3.40.640.10">
    <property type="entry name" value="Type I PLP-dependent aspartate aminotransferase-like (Major domain)"/>
    <property type="match status" value="1"/>
</dbReference>
<dbReference type="EC" id="2.6.1.-" evidence="6"/>
<name>A0ABX4PHI1_9LEPT</name>
<accession>A0ABX4PHI1</accession>
<dbReference type="Pfam" id="PF00155">
    <property type="entry name" value="Aminotran_1_2"/>
    <property type="match status" value="1"/>
</dbReference>
<evidence type="ECO:0000313" key="9">
    <source>
        <dbReference type="Proteomes" id="UP000231857"/>
    </source>
</evidence>
<dbReference type="InterPro" id="IPR015424">
    <property type="entry name" value="PyrdxlP-dep_Trfase"/>
</dbReference>
<comment type="caution">
    <text evidence="8">The sequence shown here is derived from an EMBL/GenBank/DDBJ whole genome shotgun (WGS) entry which is preliminary data.</text>
</comment>
<dbReference type="GO" id="GO:0008483">
    <property type="term" value="F:transaminase activity"/>
    <property type="evidence" value="ECO:0007669"/>
    <property type="project" value="UniProtKB-KW"/>
</dbReference>
<dbReference type="PROSITE" id="PS00105">
    <property type="entry name" value="AA_TRANSFER_CLASS_1"/>
    <property type="match status" value="1"/>
</dbReference>
<evidence type="ECO:0000256" key="3">
    <source>
        <dbReference type="ARBA" id="ARBA00022576"/>
    </source>
</evidence>
<comment type="similarity">
    <text evidence="2 6">Belongs to the class-I pyridoxal-phosphate-dependent aminotransferase family.</text>
</comment>
<dbReference type="PANTHER" id="PTHR46383">
    <property type="entry name" value="ASPARTATE AMINOTRANSFERASE"/>
    <property type="match status" value="1"/>
</dbReference>
<evidence type="ECO:0000259" key="7">
    <source>
        <dbReference type="Pfam" id="PF00155"/>
    </source>
</evidence>
<dbReference type="InterPro" id="IPR050596">
    <property type="entry name" value="AspAT/PAT-like"/>
</dbReference>
<keyword evidence="4 6" id="KW-0808">Transferase</keyword>